<accession>A0ABY5GBX3</accession>
<dbReference type="Pfam" id="PF06094">
    <property type="entry name" value="GGACT"/>
    <property type="match status" value="1"/>
</dbReference>
<dbReference type="Proteomes" id="UP001057998">
    <property type="component" value="Chromosome 1"/>
</dbReference>
<dbReference type="EMBL" id="CP101508">
    <property type="protein sequence ID" value="UTV26685.1"/>
    <property type="molecule type" value="Genomic_DNA"/>
</dbReference>
<dbReference type="InterPro" id="IPR036568">
    <property type="entry name" value="GGCT-like_sf"/>
</dbReference>
<organism evidence="2 3">
    <name type="scientific">Photobacterium atrarenae</name>
    <dbReference type="NCBI Taxonomy" id="865757"/>
    <lineage>
        <taxon>Bacteria</taxon>
        <taxon>Pseudomonadati</taxon>
        <taxon>Pseudomonadota</taxon>
        <taxon>Gammaproteobacteria</taxon>
        <taxon>Vibrionales</taxon>
        <taxon>Vibrionaceae</taxon>
        <taxon>Photobacterium</taxon>
    </lineage>
</organism>
<proteinExistence type="predicted"/>
<evidence type="ECO:0000259" key="1">
    <source>
        <dbReference type="Pfam" id="PF06094"/>
    </source>
</evidence>
<sequence>MYIFGYGSLINRHSRQLTGQTGEAVPVVVDGLHRRWGKVDGSYSISPLVCEPGDGCCNGVLVRVHDGFLPEFDRREKGYRRMALDPGAVRTEQDATLSDDPIWVYVRENPAPPCPAQPIMQTYVDTVLAGCLSISDAFARAFVETTQGWHHPFENDRHQPKYGNLAGVEAAHLSLIDRLVADVRP</sequence>
<dbReference type="Gene3D" id="3.10.490.10">
    <property type="entry name" value="Gamma-glutamyl cyclotransferase-like"/>
    <property type="match status" value="1"/>
</dbReference>
<dbReference type="RefSeq" id="WP_255387895.1">
    <property type="nucleotide sequence ID" value="NZ_CP101508.1"/>
</dbReference>
<keyword evidence="3" id="KW-1185">Reference proteome</keyword>
<dbReference type="InterPro" id="IPR013024">
    <property type="entry name" value="GGCT-like"/>
</dbReference>
<protein>
    <submittedName>
        <fullName evidence="2">Gamma-glutamylcyclotransferase</fullName>
    </submittedName>
</protein>
<evidence type="ECO:0000313" key="3">
    <source>
        <dbReference type="Proteomes" id="UP001057998"/>
    </source>
</evidence>
<reference evidence="2" key="1">
    <citation type="submission" date="2022-07" db="EMBL/GenBank/DDBJ databases">
        <title>Genome sequencing of Photobacterium atrarenae GJH2-4.</title>
        <authorList>
            <person name="Park S.-J."/>
        </authorList>
    </citation>
    <scope>NUCLEOTIDE SEQUENCE</scope>
    <source>
        <strain evidence="2">GJH2-4</strain>
    </source>
</reference>
<dbReference type="SUPFAM" id="SSF110857">
    <property type="entry name" value="Gamma-glutamyl cyclotransferase-like"/>
    <property type="match status" value="1"/>
</dbReference>
<feature type="domain" description="Gamma-glutamylcyclotransferase AIG2-like" evidence="1">
    <location>
        <begin position="3"/>
        <end position="109"/>
    </location>
</feature>
<evidence type="ECO:0000313" key="2">
    <source>
        <dbReference type="EMBL" id="UTV26685.1"/>
    </source>
</evidence>
<gene>
    <name evidence="2" type="ORF">NNL38_09950</name>
</gene>
<dbReference type="InterPro" id="IPR009288">
    <property type="entry name" value="AIG2-like_dom"/>
</dbReference>
<name>A0ABY5GBX3_9GAMM</name>
<dbReference type="CDD" id="cd06661">
    <property type="entry name" value="GGCT_like"/>
    <property type="match status" value="1"/>
</dbReference>